<evidence type="ECO:0000313" key="2">
    <source>
        <dbReference type="Proteomes" id="UP000314294"/>
    </source>
</evidence>
<evidence type="ECO:0000313" key="1">
    <source>
        <dbReference type="EMBL" id="TNN56002.1"/>
    </source>
</evidence>
<name>A0A4Z2GTF0_9TELE</name>
<sequence>MLAVLCIQGEAALSHQSVVFITASPSLSPRHTAPSQDWNTGGRNIRNWNTGDWNSGDRNIRNWNTGDWNSGDRNIKDWNRRRNAGDWNRRRNAGDWNRNWNG</sequence>
<reference evidence="1 2" key="1">
    <citation type="submission" date="2019-03" db="EMBL/GenBank/DDBJ databases">
        <title>First draft genome of Liparis tanakae, snailfish: a comprehensive survey of snailfish specific genes.</title>
        <authorList>
            <person name="Kim W."/>
            <person name="Song I."/>
            <person name="Jeong J.-H."/>
            <person name="Kim D."/>
            <person name="Kim S."/>
            <person name="Ryu S."/>
            <person name="Song J.Y."/>
            <person name="Lee S.K."/>
        </authorList>
    </citation>
    <scope>NUCLEOTIDE SEQUENCE [LARGE SCALE GENOMIC DNA]</scope>
    <source>
        <tissue evidence="1">Muscle</tissue>
    </source>
</reference>
<comment type="caution">
    <text evidence="1">The sequence shown here is derived from an EMBL/GenBank/DDBJ whole genome shotgun (WGS) entry which is preliminary data.</text>
</comment>
<dbReference type="InterPro" id="IPR002989">
    <property type="entry name" value="Mycobac_pentapep"/>
</dbReference>
<proteinExistence type="predicted"/>
<accession>A0A4Z2GTF0</accession>
<dbReference type="Proteomes" id="UP000314294">
    <property type="component" value="Unassembled WGS sequence"/>
</dbReference>
<keyword evidence="2" id="KW-1185">Reference proteome</keyword>
<gene>
    <name evidence="1" type="ORF">EYF80_033787</name>
</gene>
<protein>
    <submittedName>
        <fullName evidence="1">Uncharacterized protein</fullName>
    </submittedName>
</protein>
<dbReference type="EMBL" id="SRLO01000439">
    <property type="protein sequence ID" value="TNN56002.1"/>
    <property type="molecule type" value="Genomic_DNA"/>
</dbReference>
<dbReference type="Pfam" id="PF01469">
    <property type="entry name" value="Pentapeptide_2"/>
    <property type="match status" value="1"/>
</dbReference>
<dbReference type="AlphaFoldDB" id="A0A4Z2GTF0"/>
<organism evidence="1 2">
    <name type="scientific">Liparis tanakae</name>
    <name type="common">Tanaka's snailfish</name>
    <dbReference type="NCBI Taxonomy" id="230148"/>
    <lineage>
        <taxon>Eukaryota</taxon>
        <taxon>Metazoa</taxon>
        <taxon>Chordata</taxon>
        <taxon>Craniata</taxon>
        <taxon>Vertebrata</taxon>
        <taxon>Euteleostomi</taxon>
        <taxon>Actinopterygii</taxon>
        <taxon>Neopterygii</taxon>
        <taxon>Teleostei</taxon>
        <taxon>Neoteleostei</taxon>
        <taxon>Acanthomorphata</taxon>
        <taxon>Eupercaria</taxon>
        <taxon>Perciformes</taxon>
        <taxon>Cottioidei</taxon>
        <taxon>Cottales</taxon>
        <taxon>Liparidae</taxon>
        <taxon>Liparis</taxon>
    </lineage>
</organism>